<evidence type="ECO:0000313" key="2">
    <source>
        <dbReference type="EMBL" id="MCS7481914.1"/>
    </source>
</evidence>
<protein>
    <submittedName>
        <fullName evidence="2">Metallophosphoesterase</fullName>
    </submittedName>
</protein>
<feature type="domain" description="Calcineurin-like phosphoesterase" evidence="1">
    <location>
        <begin position="4"/>
        <end position="100"/>
    </location>
</feature>
<dbReference type="InterPro" id="IPR050126">
    <property type="entry name" value="Ap4A_hydrolase"/>
</dbReference>
<dbReference type="InterPro" id="IPR029052">
    <property type="entry name" value="Metallo-depent_PP-like"/>
</dbReference>
<dbReference type="AlphaFoldDB" id="A0A9X2VTM8"/>
<comment type="caution">
    <text evidence="2">The sequence shown here is derived from an EMBL/GenBank/DDBJ whole genome shotgun (WGS) entry which is preliminary data.</text>
</comment>
<dbReference type="PANTHER" id="PTHR42850:SF4">
    <property type="entry name" value="ZINC-DEPENDENT ENDOPOLYPHOSPHATASE"/>
    <property type="match status" value="1"/>
</dbReference>
<keyword evidence="3" id="KW-1185">Reference proteome</keyword>
<dbReference type="PANTHER" id="PTHR42850">
    <property type="entry name" value="METALLOPHOSPHOESTERASE"/>
    <property type="match status" value="1"/>
</dbReference>
<dbReference type="Gene3D" id="3.60.21.10">
    <property type="match status" value="1"/>
</dbReference>
<dbReference type="GO" id="GO:0016791">
    <property type="term" value="F:phosphatase activity"/>
    <property type="evidence" value="ECO:0007669"/>
    <property type="project" value="TreeGrafter"/>
</dbReference>
<organism evidence="2 3">
    <name type="scientific">Umezawaea endophytica</name>
    <dbReference type="NCBI Taxonomy" id="1654476"/>
    <lineage>
        <taxon>Bacteria</taxon>
        <taxon>Bacillati</taxon>
        <taxon>Actinomycetota</taxon>
        <taxon>Actinomycetes</taxon>
        <taxon>Pseudonocardiales</taxon>
        <taxon>Pseudonocardiaceae</taxon>
        <taxon>Umezawaea</taxon>
    </lineage>
</organism>
<dbReference type="Proteomes" id="UP001141259">
    <property type="component" value="Unassembled WGS sequence"/>
</dbReference>
<name>A0A9X2VTM8_9PSEU</name>
<proteinExistence type="predicted"/>
<sequence>MSETIGIVGDIHGNVQALLGLLRTIDGKYDRLIFAGDYINRGRGSADVIQILVDNASENSKMTFVAGNHDLAFLNCLEDGKLSEFLMIGGAATINSYIKAPEPDVLSQLRRSVSVEHKNFLHNLQPRYFDNGLLVTHDAENSLKPGKGVLFHAFGHVPQASFIPKITQDWAAIDTGCGTLPGGRLTCLFWPTRDFVQVDDSGHKV</sequence>
<dbReference type="GO" id="GO:0005737">
    <property type="term" value="C:cytoplasm"/>
    <property type="evidence" value="ECO:0007669"/>
    <property type="project" value="TreeGrafter"/>
</dbReference>
<dbReference type="InterPro" id="IPR004843">
    <property type="entry name" value="Calcineurin-like_PHP"/>
</dbReference>
<dbReference type="EMBL" id="JANYMP010000021">
    <property type="protein sequence ID" value="MCS7481914.1"/>
    <property type="molecule type" value="Genomic_DNA"/>
</dbReference>
<gene>
    <name evidence="2" type="ORF">NZH93_34105</name>
</gene>
<dbReference type="SUPFAM" id="SSF56300">
    <property type="entry name" value="Metallo-dependent phosphatases"/>
    <property type="match status" value="1"/>
</dbReference>
<accession>A0A9X2VTM8</accession>
<dbReference type="RefSeq" id="WP_259627403.1">
    <property type="nucleotide sequence ID" value="NZ_JANYMP010000021.1"/>
</dbReference>
<dbReference type="Pfam" id="PF00149">
    <property type="entry name" value="Metallophos"/>
    <property type="match status" value="1"/>
</dbReference>
<evidence type="ECO:0000313" key="3">
    <source>
        <dbReference type="Proteomes" id="UP001141259"/>
    </source>
</evidence>
<evidence type="ECO:0000259" key="1">
    <source>
        <dbReference type="Pfam" id="PF00149"/>
    </source>
</evidence>
<reference evidence="2" key="1">
    <citation type="submission" date="2022-08" db="EMBL/GenBank/DDBJ databases">
        <authorList>
            <person name="Tistechok S."/>
            <person name="Samborskyy M."/>
            <person name="Roman I."/>
        </authorList>
    </citation>
    <scope>NUCLEOTIDE SEQUENCE</scope>
    <source>
        <strain evidence="2">DSM 103496</strain>
    </source>
</reference>